<organism evidence="1 2">
    <name type="scientific">Quercus suber</name>
    <name type="common">Cork oak</name>
    <dbReference type="NCBI Taxonomy" id="58331"/>
    <lineage>
        <taxon>Eukaryota</taxon>
        <taxon>Viridiplantae</taxon>
        <taxon>Streptophyta</taxon>
        <taxon>Embryophyta</taxon>
        <taxon>Tracheophyta</taxon>
        <taxon>Spermatophyta</taxon>
        <taxon>Magnoliopsida</taxon>
        <taxon>eudicotyledons</taxon>
        <taxon>Gunneridae</taxon>
        <taxon>Pentapetalae</taxon>
        <taxon>rosids</taxon>
        <taxon>fabids</taxon>
        <taxon>Fagales</taxon>
        <taxon>Fagaceae</taxon>
        <taxon>Quercus</taxon>
    </lineage>
</organism>
<reference evidence="1 2" key="1">
    <citation type="journal article" date="2018" name="Sci. Data">
        <title>The draft genome sequence of cork oak.</title>
        <authorList>
            <person name="Ramos A.M."/>
            <person name="Usie A."/>
            <person name="Barbosa P."/>
            <person name="Barros P.M."/>
            <person name="Capote T."/>
            <person name="Chaves I."/>
            <person name="Simoes F."/>
            <person name="Abreu I."/>
            <person name="Carrasquinho I."/>
            <person name="Faro C."/>
            <person name="Guimaraes J.B."/>
            <person name="Mendonca D."/>
            <person name="Nobrega F."/>
            <person name="Rodrigues L."/>
            <person name="Saibo N.J.M."/>
            <person name="Varela M.C."/>
            <person name="Egas C."/>
            <person name="Matos J."/>
            <person name="Miguel C.M."/>
            <person name="Oliveira M.M."/>
            <person name="Ricardo C.P."/>
            <person name="Goncalves S."/>
        </authorList>
    </citation>
    <scope>NUCLEOTIDE SEQUENCE [LARGE SCALE GENOMIC DNA]</scope>
    <source>
        <strain evidence="2">cv. HL8</strain>
    </source>
</reference>
<dbReference type="Proteomes" id="UP000237347">
    <property type="component" value="Unassembled WGS sequence"/>
</dbReference>
<gene>
    <name evidence="1" type="ORF">CFP56_001398</name>
</gene>
<comment type="caution">
    <text evidence="1">The sequence shown here is derived from an EMBL/GenBank/DDBJ whole genome shotgun (WGS) entry which is preliminary data.</text>
</comment>
<dbReference type="AlphaFoldDB" id="A0AAW0IN81"/>
<keyword evidence="2" id="KW-1185">Reference proteome</keyword>
<dbReference type="EMBL" id="PKMF04000995">
    <property type="protein sequence ID" value="KAK7815608.1"/>
    <property type="molecule type" value="Genomic_DNA"/>
</dbReference>
<name>A0AAW0IN81_QUESU</name>
<evidence type="ECO:0000313" key="2">
    <source>
        <dbReference type="Proteomes" id="UP000237347"/>
    </source>
</evidence>
<evidence type="ECO:0000313" key="1">
    <source>
        <dbReference type="EMBL" id="KAK7815608.1"/>
    </source>
</evidence>
<sequence>RRFLNMKTEFPVFIVWVGLYSREKSMLVEFIKKIIKCTKSPGRIGLNKLRRNQHGRKSTSNMRTNRMALMCSVDNIS</sequence>
<protein>
    <submittedName>
        <fullName evidence="1">Uncharacterized protein</fullName>
    </submittedName>
</protein>
<feature type="non-terminal residue" evidence="1">
    <location>
        <position position="1"/>
    </location>
</feature>
<proteinExistence type="predicted"/>
<accession>A0AAW0IN81</accession>